<dbReference type="AlphaFoldDB" id="A0A383CLC1"/>
<proteinExistence type="predicted"/>
<reference evidence="1" key="1">
    <citation type="submission" date="2018-05" db="EMBL/GenBank/DDBJ databases">
        <authorList>
            <person name="Lanie J.A."/>
            <person name="Ng W.-L."/>
            <person name="Kazmierczak K.M."/>
            <person name="Andrzejewski T.M."/>
            <person name="Davidsen T.M."/>
            <person name="Wayne K.J."/>
            <person name="Tettelin H."/>
            <person name="Glass J.I."/>
            <person name="Rusch D."/>
            <person name="Podicherti R."/>
            <person name="Tsui H.-C.T."/>
            <person name="Winkler M.E."/>
        </authorList>
    </citation>
    <scope>NUCLEOTIDE SEQUENCE</scope>
</reference>
<name>A0A383CLC1_9ZZZZ</name>
<organism evidence="1">
    <name type="scientific">marine metagenome</name>
    <dbReference type="NCBI Taxonomy" id="408172"/>
    <lineage>
        <taxon>unclassified sequences</taxon>
        <taxon>metagenomes</taxon>
        <taxon>ecological metagenomes</taxon>
    </lineage>
</organism>
<sequence>FKKSIHYRGALNLYLYVARLFEYRKIVLLGCEMDSGIPFYEHYPEAQWMPEIENYQPSYEERLRNRYAFLYDSKGKHSLMTTILAINEYVFDPEGVELYVFNKKSLLYPTIPLYRL</sequence>
<protein>
    <submittedName>
        <fullName evidence="1">Uncharacterized protein</fullName>
    </submittedName>
</protein>
<evidence type="ECO:0000313" key="1">
    <source>
        <dbReference type="EMBL" id="SVE32853.1"/>
    </source>
</evidence>
<gene>
    <name evidence="1" type="ORF">METZ01_LOCUS485707</name>
</gene>
<dbReference type="EMBL" id="UINC01209715">
    <property type="protein sequence ID" value="SVE32853.1"/>
    <property type="molecule type" value="Genomic_DNA"/>
</dbReference>
<accession>A0A383CLC1</accession>
<feature type="non-terminal residue" evidence="1">
    <location>
        <position position="1"/>
    </location>
</feature>